<dbReference type="PANTHER" id="PTHR38602">
    <property type="entry name" value="INNER MEMBRANE PROTEIN-RELATED"/>
    <property type="match status" value="1"/>
</dbReference>
<dbReference type="EMBL" id="BPQH01000002">
    <property type="protein sequence ID" value="GJD47915.1"/>
    <property type="molecule type" value="Genomic_DNA"/>
</dbReference>
<dbReference type="Proteomes" id="UP001055167">
    <property type="component" value="Unassembled WGS sequence"/>
</dbReference>
<evidence type="ECO:0008006" key="4">
    <source>
        <dbReference type="Google" id="ProtNLM"/>
    </source>
</evidence>
<feature type="transmembrane region" description="Helical" evidence="1">
    <location>
        <begin position="52"/>
        <end position="72"/>
    </location>
</feature>
<organism evidence="2 3">
    <name type="scientific">Methylobacterium crusticola</name>
    <dbReference type="NCBI Taxonomy" id="1697972"/>
    <lineage>
        <taxon>Bacteria</taxon>
        <taxon>Pseudomonadati</taxon>
        <taxon>Pseudomonadota</taxon>
        <taxon>Alphaproteobacteria</taxon>
        <taxon>Hyphomicrobiales</taxon>
        <taxon>Methylobacteriaceae</taxon>
        <taxon>Methylobacterium</taxon>
    </lineage>
</organism>
<keyword evidence="1" id="KW-1133">Transmembrane helix</keyword>
<reference evidence="2" key="1">
    <citation type="journal article" date="2021" name="Front. Microbiol.">
        <title>Comprehensive Comparative Genomics and Phenotyping of Methylobacterium Species.</title>
        <authorList>
            <person name="Alessa O."/>
            <person name="Ogura Y."/>
            <person name="Fujitani Y."/>
            <person name="Takami H."/>
            <person name="Hayashi T."/>
            <person name="Sahin N."/>
            <person name="Tani A."/>
        </authorList>
    </citation>
    <scope>NUCLEOTIDE SEQUENCE</scope>
    <source>
        <strain evidence="2">KCTC 52305</strain>
    </source>
</reference>
<accession>A0ABQ4QSP6</accession>
<evidence type="ECO:0000256" key="1">
    <source>
        <dbReference type="SAM" id="Phobius"/>
    </source>
</evidence>
<proteinExistence type="predicted"/>
<dbReference type="InterPro" id="IPR019201">
    <property type="entry name" value="DUF2065"/>
</dbReference>
<keyword evidence="1" id="KW-0472">Membrane</keyword>
<sequence length="73" mass="7412">MPAGQALRAVKDLAAALGLALAIEGLLCAAFPQAMRRAMLEAAQTPMERMRLVGIASAVAGVVVVGAVRLLLG</sequence>
<reference evidence="2" key="2">
    <citation type="submission" date="2021-08" db="EMBL/GenBank/DDBJ databases">
        <authorList>
            <person name="Tani A."/>
            <person name="Ola A."/>
            <person name="Ogura Y."/>
            <person name="Katsura K."/>
            <person name="Hayashi T."/>
        </authorList>
    </citation>
    <scope>NUCLEOTIDE SEQUENCE</scope>
    <source>
        <strain evidence="2">KCTC 52305</strain>
    </source>
</reference>
<dbReference type="PANTHER" id="PTHR38602:SF1">
    <property type="entry name" value="INNER MEMBRANE PROTEIN"/>
    <property type="match status" value="1"/>
</dbReference>
<keyword evidence="3" id="KW-1185">Reference proteome</keyword>
<protein>
    <recommendedName>
        <fullName evidence="4">DUF2065 domain-containing protein</fullName>
    </recommendedName>
</protein>
<evidence type="ECO:0000313" key="2">
    <source>
        <dbReference type="EMBL" id="GJD47915.1"/>
    </source>
</evidence>
<gene>
    <name evidence="2" type="ORF">OPKNFCMD_0627</name>
</gene>
<keyword evidence="1" id="KW-0812">Transmembrane</keyword>
<name>A0ABQ4QSP6_9HYPH</name>
<dbReference type="Pfam" id="PF09838">
    <property type="entry name" value="DUF2065"/>
    <property type="match status" value="1"/>
</dbReference>
<comment type="caution">
    <text evidence="2">The sequence shown here is derived from an EMBL/GenBank/DDBJ whole genome shotgun (WGS) entry which is preliminary data.</text>
</comment>
<evidence type="ECO:0000313" key="3">
    <source>
        <dbReference type="Proteomes" id="UP001055167"/>
    </source>
</evidence>